<dbReference type="EMBL" id="SOCP01000001">
    <property type="protein sequence ID" value="TDV57552.1"/>
    <property type="molecule type" value="Genomic_DNA"/>
</dbReference>
<feature type="signal peptide" evidence="1">
    <location>
        <begin position="1"/>
        <end position="28"/>
    </location>
</feature>
<dbReference type="RefSeq" id="WP_133900804.1">
    <property type="nucleotide sequence ID" value="NZ_SOCP01000001.1"/>
</dbReference>
<dbReference type="OrthoDB" id="2016477at2"/>
<dbReference type="InterPro" id="IPR006311">
    <property type="entry name" value="TAT_signal"/>
</dbReference>
<feature type="chain" id="PRO_5020699653" evidence="1">
    <location>
        <begin position="29"/>
        <end position="372"/>
    </location>
</feature>
<dbReference type="PROSITE" id="PS51318">
    <property type="entry name" value="TAT"/>
    <property type="match status" value="1"/>
</dbReference>
<comment type="caution">
    <text evidence="2">The sequence shown here is derived from an EMBL/GenBank/DDBJ whole genome shotgun (WGS) entry which is preliminary data.</text>
</comment>
<protein>
    <submittedName>
        <fullName evidence="2">Uncharacterized protein</fullName>
    </submittedName>
</protein>
<keyword evidence="3" id="KW-1185">Reference proteome</keyword>
<evidence type="ECO:0000313" key="2">
    <source>
        <dbReference type="EMBL" id="TDV57552.1"/>
    </source>
</evidence>
<evidence type="ECO:0000256" key="1">
    <source>
        <dbReference type="SAM" id="SignalP"/>
    </source>
</evidence>
<evidence type="ECO:0000313" key="3">
    <source>
        <dbReference type="Proteomes" id="UP000294927"/>
    </source>
</evidence>
<gene>
    <name evidence="2" type="ORF">CLV71_101423</name>
</gene>
<name>A0A4R7W4T7_9PSEU</name>
<sequence>MSTKVTRRALLAGASAGLVLGLPGVAAAQELAYAAFRVVRVRPGEPAQPEITLPAGYEILPGANYSVASRAEYYTFVRGPKAAGIDVRVSWPGVPVRAVVHQETRLDLRRSRDGVSFTLPMTQVSADANQPTLQVWSSVDISPGMYFEIEHNDPDRVAGPWASVAWPEGETRSVVHQLIASYAIWKDSGMTAVAAAKGHRFALMGFETNNTLHADNPPHWHISYNSGPDFNSKTHNPHLWLDTEGRNFYNGMDVTGLGRLKYHANEPAPIYDFVGDANGGRGNLVVTITIRDDGGLDITPPDGPTYSMTAGRDGTLLDEVAVLRDNVPWLRVVTRDLVKLGVTTVQVEGLAHHADSRFEILRYDPLTGVLAR</sequence>
<keyword evidence="1" id="KW-0732">Signal</keyword>
<reference evidence="2 3" key="1">
    <citation type="submission" date="2019-03" db="EMBL/GenBank/DDBJ databases">
        <title>Genomic Encyclopedia of Archaeal and Bacterial Type Strains, Phase II (KMG-II): from individual species to whole genera.</title>
        <authorList>
            <person name="Goeker M."/>
        </authorList>
    </citation>
    <scope>NUCLEOTIDE SEQUENCE [LARGE SCALE GENOMIC DNA]</scope>
    <source>
        <strain evidence="2 3">DSM 45499</strain>
    </source>
</reference>
<dbReference type="Proteomes" id="UP000294927">
    <property type="component" value="Unassembled WGS sequence"/>
</dbReference>
<proteinExistence type="predicted"/>
<accession>A0A4R7W4T7</accession>
<dbReference type="AlphaFoldDB" id="A0A4R7W4T7"/>
<organism evidence="2 3">
    <name type="scientific">Actinophytocola oryzae</name>
    <dbReference type="NCBI Taxonomy" id="502181"/>
    <lineage>
        <taxon>Bacteria</taxon>
        <taxon>Bacillati</taxon>
        <taxon>Actinomycetota</taxon>
        <taxon>Actinomycetes</taxon>
        <taxon>Pseudonocardiales</taxon>
        <taxon>Pseudonocardiaceae</taxon>
    </lineage>
</organism>